<protein>
    <submittedName>
        <fullName evidence="1">DUF309 domain-containing protein</fullName>
    </submittedName>
</protein>
<sequence length="179" mass="19612">MATGSTSRPRHLPEKGFPAYAYLPGRHPHPVRDPAGHSYRVEPMPVTADASLGSDPFLWGLDLFNHGYYWEAHEAWEGLWQVADRGAPSRVFFKALILLSAAGVKIREGKTAAAVRHSQRAAMLFRRLNGPSEHIVENALGLPPAILADYAEAATRVPTALRDVPLGRPQPVFDFVLGS</sequence>
<gene>
    <name evidence="1" type="ORF">D3227_37650</name>
</gene>
<dbReference type="InterPro" id="IPR005500">
    <property type="entry name" value="DUF309"/>
</dbReference>
<dbReference type="OrthoDB" id="9799942at2"/>
<dbReference type="AlphaFoldDB" id="A0A3A5K616"/>
<dbReference type="EMBL" id="QZWZ01000074">
    <property type="protein sequence ID" value="RJT26032.1"/>
    <property type="molecule type" value="Genomic_DNA"/>
</dbReference>
<reference evidence="1 2" key="1">
    <citation type="submission" date="2018-09" db="EMBL/GenBank/DDBJ databases">
        <title>Mesorhizobium carmichaelinearum sp. nov. isolated from Carmichaelinea spp. root nodules in New Zealand.</title>
        <authorList>
            <person name="De Meyer S.E."/>
        </authorList>
    </citation>
    <scope>NUCLEOTIDE SEQUENCE [LARGE SCALE GENOMIC DNA]</scope>
    <source>
        <strain evidence="1 2">ICMP19557</strain>
    </source>
</reference>
<dbReference type="Pfam" id="PF03745">
    <property type="entry name" value="DUF309"/>
    <property type="match status" value="1"/>
</dbReference>
<accession>A0A3A5K616</accession>
<organism evidence="1 2">
    <name type="scientific">Mesorhizobium waimense</name>
    <dbReference type="NCBI Taxonomy" id="1300307"/>
    <lineage>
        <taxon>Bacteria</taxon>
        <taxon>Pseudomonadati</taxon>
        <taxon>Pseudomonadota</taxon>
        <taxon>Alphaproteobacteria</taxon>
        <taxon>Hyphomicrobiales</taxon>
        <taxon>Phyllobacteriaceae</taxon>
        <taxon>Mesorhizobium</taxon>
    </lineage>
</organism>
<proteinExistence type="predicted"/>
<dbReference type="Gene3D" id="1.10.3450.10">
    <property type="entry name" value="TTHA0068-like"/>
    <property type="match status" value="1"/>
</dbReference>
<name>A0A3A5K616_9HYPH</name>
<evidence type="ECO:0000313" key="2">
    <source>
        <dbReference type="Proteomes" id="UP000272706"/>
    </source>
</evidence>
<keyword evidence="2" id="KW-1185">Reference proteome</keyword>
<dbReference type="InterPro" id="IPR023203">
    <property type="entry name" value="TTHA0068_sf"/>
</dbReference>
<dbReference type="SUPFAM" id="SSF140663">
    <property type="entry name" value="TTHA0068-like"/>
    <property type="match status" value="1"/>
</dbReference>
<dbReference type="Proteomes" id="UP000272706">
    <property type="component" value="Unassembled WGS sequence"/>
</dbReference>
<comment type="caution">
    <text evidence="1">The sequence shown here is derived from an EMBL/GenBank/DDBJ whole genome shotgun (WGS) entry which is preliminary data.</text>
</comment>
<evidence type="ECO:0000313" key="1">
    <source>
        <dbReference type="EMBL" id="RJT26032.1"/>
    </source>
</evidence>